<name>A0A4Y3PH19_BREPA</name>
<keyword evidence="2" id="KW-0472">Membrane</keyword>
<feature type="signal peptide" evidence="3">
    <location>
        <begin position="1"/>
        <end position="25"/>
    </location>
</feature>
<reference evidence="5 6" key="1">
    <citation type="submission" date="2019-06" db="EMBL/GenBank/DDBJ databases">
        <title>Whole genome shotgun sequence of Brevibacillus parabrevis NBRC 12334.</title>
        <authorList>
            <person name="Hosoyama A."/>
            <person name="Uohara A."/>
            <person name="Ohji S."/>
            <person name="Ichikawa N."/>
        </authorList>
    </citation>
    <scope>NUCLEOTIDE SEQUENCE [LARGE SCALE GENOMIC DNA]</scope>
    <source>
        <strain evidence="5 6">NBRC 12334</strain>
    </source>
</reference>
<dbReference type="InterPro" id="IPR006626">
    <property type="entry name" value="PbH1"/>
</dbReference>
<evidence type="ECO:0000256" key="2">
    <source>
        <dbReference type="SAM" id="Phobius"/>
    </source>
</evidence>
<dbReference type="InterPro" id="IPR022441">
    <property type="entry name" value="Para_beta_helix_rpt-2"/>
</dbReference>
<dbReference type="InterPro" id="IPR012334">
    <property type="entry name" value="Pectin_lyas_fold"/>
</dbReference>
<keyword evidence="2" id="KW-0812">Transmembrane</keyword>
<dbReference type="Proteomes" id="UP000316882">
    <property type="component" value="Unassembled WGS sequence"/>
</dbReference>
<accession>A0A4Y3PH19</accession>
<organism evidence="5 6">
    <name type="scientific">Brevibacillus parabrevis</name>
    <dbReference type="NCBI Taxonomy" id="54914"/>
    <lineage>
        <taxon>Bacteria</taxon>
        <taxon>Bacillati</taxon>
        <taxon>Bacillota</taxon>
        <taxon>Bacilli</taxon>
        <taxon>Bacillales</taxon>
        <taxon>Paenibacillaceae</taxon>
        <taxon>Brevibacillus</taxon>
    </lineage>
</organism>
<feature type="compositionally biased region" description="Basic and acidic residues" evidence="1">
    <location>
        <begin position="151"/>
        <end position="162"/>
    </location>
</feature>
<proteinExistence type="predicted"/>
<dbReference type="InterPro" id="IPR011050">
    <property type="entry name" value="Pectin_lyase_fold/virulence"/>
</dbReference>
<evidence type="ECO:0000256" key="1">
    <source>
        <dbReference type="SAM" id="MobiDB-lite"/>
    </source>
</evidence>
<gene>
    <name evidence="5" type="ORF">BPA01_00790</name>
</gene>
<dbReference type="STRING" id="54914.AV540_12580"/>
<evidence type="ECO:0000313" key="5">
    <source>
        <dbReference type="EMBL" id="GEB30499.1"/>
    </source>
</evidence>
<comment type="caution">
    <text evidence="5">The sequence shown here is derived from an EMBL/GenBank/DDBJ whole genome shotgun (WGS) entry which is preliminary data.</text>
</comment>
<evidence type="ECO:0000313" key="6">
    <source>
        <dbReference type="Proteomes" id="UP000316882"/>
    </source>
</evidence>
<feature type="region of interest" description="Disordered" evidence="1">
    <location>
        <begin position="151"/>
        <end position="173"/>
    </location>
</feature>
<dbReference type="RefSeq" id="WP_233454047.1">
    <property type="nucleotide sequence ID" value="NZ_BJMH01000001.1"/>
</dbReference>
<feature type="domain" description="Periplasmic copper-binding protein NosD beta helix" evidence="4">
    <location>
        <begin position="172"/>
        <end position="360"/>
    </location>
</feature>
<protein>
    <submittedName>
        <fullName evidence="5">S-layer protein</fullName>
    </submittedName>
</protein>
<dbReference type="SMART" id="SM00710">
    <property type="entry name" value="PbH1"/>
    <property type="match status" value="8"/>
</dbReference>
<dbReference type="Pfam" id="PF05048">
    <property type="entry name" value="NosD"/>
    <property type="match status" value="1"/>
</dbReference>
<dbReference type="SUPFAM" id="SSF51126">
    <property type="entry name" value="Pectin lyase-like"/>
    <property type="match status" value="1"/>
</dbReference>
<feature type="chain" id="PRO_5021188058" evidence="3">
    <location>
        <begin position="26"/>
        <end position="462"/>
    </location>
</feature>
<keyword evidence="2" id="KW-1133">Transmembrane helix</keyword>
<evidence type="ECO:0000256" key="3">
    <source>
        <dbReference type="SAM" id="SignalP"/>
    </source>
</evidence>
<dbReference type="EMBL" id="BJMH01000001">
    <property type="protein sequence ID" value="GEB30499.1"/>
    <property type="molecule type" value="Genomic_DNA"/>
</dbReference>
<dbReference type="Gene3D" id="2.160.20.10">
    <property type="entry name" value="Single-stranded right-handed beta-helix, Pectin lyase-like"/>
    <property type="match status" value="1"/>
</dbReference>
<sequence>MALRQLLSASLAIALVMPAALTALAEESADSLQAQIDRAASGETITIPEGKYEGPIRITKPLKLVADGDVKLTNPSEEAALIIAADDVTLQGITVVDRRINSEDASIIVKGNRNLLEKVTVDTMGTGVQLRGANSNTLHKVFVIGKVKDRGSTSDAGHDHSAHLSKSQSKPKVTVQAQKGNGIDLYDSNDNRLTDNQVTNVFDGIYLEKSSGNQLEQNWVEKSRYGYHLMGTTNTTLKNNTGSENVTGAMLMETSEATVIGNQFLKQQKNPNSQGILLYDVQNSLITDNRIEGNRVGLYLERSTGITVKGNQLALNFVGMQLTSSSQNTWTNNQFISNVIAAQAQDSATDNINGNYWDNLLGLDVDGDHISDLPYEMNPFYLGLTDAVPAYQLFFQSPGFVFLENLFTNGAGSPIRDNSPLMPTSAVLAADAQTTSGWGAGILGLILLLGSCTFIYVGVKKS</sequence>
<keyword evidence="6" id="KW-1185">Reference proteome</keyword>
<feature type="compositionally biased region" description="Polar residues" evidence="1">
    <location>
        <begin position="164"/>
        <end position="173"/>
    </location>
</feature>
<dbReference type="InterPro" id="IPR007742">
    <property type="entry name" value="NosD_dom"/>
</dbReference>
<dbReference type="NCBIfam" id="TIGR03804">
    <property type="entry name" value="para_beta_helix"/>
    <property type="match status" value="3"/>
</dbReference>
<dbReference type="AlphaFoldDB" id="A0A4Y3PH19"/>
<feature type="transmembrane region" description="Helical" evidence="2">
    <location>
        <begin position="438"/>
        <end position="459"/>
    </location>
</feature>
<keyword evidence="3" id="KW-0732">Signal</keyword>
<evidence type="ECO:0000259" key="4">
    <source>
        <dbReference type="Pfam" id="PF05048"/>
    </source>
</evidence>